<feature type="binding site" evidence="8">
    <location>
        <position position="54"/>
    </location>
    <ligand>
        <name>Mg(2+)</name>
        <dbReference type="ChEBI" id="CHEBI:18420"/>
    </ligand>
</feature>
<comment type="subcellular location">
    <subcellularLocation>
        <location evidence="8">Cytoplasm</location>
    </subcellularLocation>
</comment>
<dbReference type="GO" id="GO:0005524">
    <property type="term" value="F:ATP binding"/>
    <property type="evidence" value="ECO:0007669"/>
    <property type="project" value="UniProtKB-UniRule"/>
</dbReference>
<evidence type="ECO:0000256" key="8">
    <source>
        <dbReference type="HAMAP-Rule" id="MF_00336"/>
    </source>
</evidence>
<dbReference type="PANTHER" id="PTHR43210">
    <property type="entry name" value="DETHIOBIOTIN SYNTHETASE"/>
    <property type="match status" value="1"/>
</dbReference>
<evidence type="ECO:0000256" key="4">
    <source>
        <dbReference type="ARBA" id="ARBA00022741"/>
    </source>
</evidence>
<dbReference type="InterPro" id="IPR027417">
    <property type="entry name" value="P-loop_NTPase"/>
</dbReference>
<evidence type="ECO:0000256" key="7">
    <source>
        <dbReference type="ARBA" id="ARBA00022842"/>
    </source>
</evidence>
<dbReference type="GO" id="GO:0005829">
    <property type="term" value="C:cytosol"/>
    <property type="evidence" value="ECO:0007669"/>
    <property type="project" value="TreeGrafter"/>
</dbReference>
<keyword evidence="3 8" id="KW-0479">Metal-binding</keyword>
<evidence type="ECO:0000256" key="3">
    <source>
        <dbReference type="ARBA" id="ARBA00022723"/>
    </source>
</evidence>
<dbReference type="EMBL" id="JAVRIE010000001">
    <property type="protein sequence ID" value="MDT0581082.1"/>
    <property type="molecule type" value="Genomic_DNA"/>
</dbReference>
<comment type="function">
    <text evidence="8">Catalyzes a mechanistically unusual reaction, the ATP-dependent insertion of CO2 between the N7 and N8 nitrogen atoms of 7,8-diaminopelargonic acid (DAPA, also called 7,8-diammoniononanoate) to form a ureido ring.</text>
</comment>
<name>A0AAW8QVL7_9ALTE</name>
<dbReference type="GO" id="GO:0042803">
    <property type="term" value="F:protein homodimerization activity"/>
    <property type="evidence" value="ECO:0007669"/>
    <property type="project" value="UniProtKB-ARBA"/>
</dbReference>
<gene>
    <name evidence="8 9" type="primary">bioD</name>
    <name evidence="9" type="ORF">RM544_00870</name>
</gene>
<feature type="binding site" evidence="8">
    <location>
        <begin position="116"/>
        <end position="119"/>
    </location>
    <ligand>
        <name>ATP</name>
        <dbReference type="ChEBI" id="CHEBI:30616"/>
    </ligand>
</feature>
<keyword evidence="7 8" id="KW-0460">Magnesium</keyword>
<keyword evidence="6 8" id="KW-0067">ATP-binding</keyword>
<feature type="binding site" evidence="8">
    <location>
        <position position="16"/>
    </location>
    <ligand>
        <name>Mg(2+)</name>
        <dbReference type="ChEBI" id="CHEBI:18420"/>
    </ligand>
</feature>
<dbReference type="PANTHER" id="PTHR43210:SF5">
    <property type="entry name" value="DETHIOBIOTIN SYNTHETASE"/>
    <property type="match status" value="1"/>
</dbReference>
<keyword evidence="1 8" id="KW-0963">Cytoplasm</keyword>
<keyword evidence="2 8" id="KW-0436">Ligase</keyword>
<dbReference type="InterPro" id="IPR004472">
    <property type="entry name" value="DTB_synth_BioD"/>
</dbReference>
<dbReference type="Pfam" id="PF13500">
    <property type="entry name" value="AAA_26"/>
    <property type="match status" value="1"/>
</dbReference>
<comment type="cofactor">
    <cofactor evidence="8">
        <name>Mg(2+)</name>
        <dbReference type="ChEBI" id="CHEBI:18420"/>
    </cofactor>
</comment>
<dbReference type="RefSeq" id="WP_311359897.1">
    <property type="nucleotide sequence ID" value="NZ_JAVRIE010000001.1"/>
</dbReference>
<dbReference type="Proteomes" id="UP001249020">
    <property type="component" value="Unassembled WGS sequence"/>
</dbReference>
<dbReference type="EC" id="6.3.3.3" evidence="8"/>
<evidence type="ECO:0000256" key="5">
    <source>
        <dbReference type="ARBA" id="ARBA00022756"/>
    </source>
</evidence>
<keyword evidence="4 8" id="KW-0547">Nucleotide-binding</keyword>
<keyword evidence="10" id="KW-1185">Reference proteome</keyword>
<keyword evidence="5 8" id="KW-0093">Biotin biosynthesis</keyword>
<accession>A0AAW8QVL7</accession>
<organism evidence="9 10">
    <name type="scientific">Brumicola blandensis</name>
    <dbReference type="NCBI Taxonomy" id="3075611"/>
    <lineage>
        <taxon>Bacteria</taxon>
        <taxon>Pseudomonadati</taxon>
        <taxon>Pseudomonadota</taxon>
        <taxon>Gammaproteobacteria</taxon>
        <taxon>Alteromonadales</taxon>
        <taxon>Alteromonadaceae</taxon>
        <taxon>Brumicola</taxon>
    </lineage>
</organism>
<sequence length="224" mass="24229">MKHVFVTGTDTDAGKTFVSVLLLKALNKQNYLTIGFKPIAAGCEWHDGVLKNADALALQSAASVKLPYEKVNPISFEPPIAPHIAAQLCGQTLSLSQISGAFDELREVPADLVLVEGAGGWRLPLSAPSDGDHALYLSDWVAQQKLPVILVVGMKLGCLNHALLSYEQIKRDGLEVVGWVANQMQSDMLHYQENLATLKAAISEPMLAEVKYQATSLELLSPLL</sequence>
<evidence type="ECO:0000313" key="9">
    <source>
        <dbReference type="EMBL" id="MDT0581082.1"/>
    </source>
</evidence>
<dbReference type="CDD" id="cd03109">
    <property type="entry name" value="DTBS"/>
    <property type="match status" value="1"/>
</dbReference>
<comment type="caution">
    <text evidence="9">The sequence shown here is derived from an EMBL/GenBank/DDBJ whole genome shotgun (WGS) entry which is preliminary data.</text>
</comment>
<dbReference type="HAMAP" id="MF_00336">
    <property type="entry name" value="BioD"/>
    <property type="match status" value="1"/>
</dbReference>
<dbReference type="NCBIfam" id="TIGR00347">
    <property type="entry name" value="bioD"/>
    <property type="match status" value="1"/>
</dbReference>
<feature type="binding site" evidence="8">
    <location>
        <position position="54"/>
    </location>
    <ligand>
        <name>ATP</name>
        <dbReference type="ChEBI" id="CHEBI:30616"/>
    </ligand>
</feature>
<feature type="binding site" evidence="8">
    <location>
        <begin position="12"/>
        <end position="17"/>
    </location>
    <ligand>
        <name>ATP</name>
        <dbReference type="ChEBI" id="CHEBI:30616"/>
    </ligand>
</feature>
<feature type="binding site" evidence="8">
    <location>
        <begin position="182"/>
        <end position="183"/>
    </location>
    <ligand>
        <name>ATP</name>
        <dbReference type="ChEBI" id="CHEBI:30616"/>
    </ligand>
</feature>
<evidence type="ECO:0000313" key="10">
    <source>
        <dbReference type="Proteomes" id="UP001249020"/>
    </source>
</evidence>
<dbReference type="GO" id="GO:0000287">
    <property type="term" value="F:magnesium ion binding"/>
    <property type="evidence" value="ECO:0007669"/>
    <property type="project" value="UniProtKB-UniRule"/>
</dbReference>
<feature type="binding site" evidence="8">
    <location>
        <position position="116"/>
    </location>
    <ligand>
        <name>Mg(2+)</name>
        <dbReference type="ChEBI" id="CHEBI:18420"/>
    </ligand>
</feature>
<protein>
    <recommendedName>
        <fullName evidence="8">ATP-dependent dethiobiotin synthetase BioD</fullName>
        <ecNumber evidence="8">6.3.3.3</ecNumber>
    </recommendedName>
    <alternativeName>
        <fullName evidence="8">DTB synthetase</fullName>
        <shortName evidence="8">DTBS</shortName>
    </alternativeName>
    <alternativeName>
        <fullName evidence="8">Dethiobiotin synthase</fullName>
    </alternativeName>
</protein>
<comment type="pathway">
    <text evidence="8">Cofactor biosynthesis; biotin biosynthesis; biotin from 7,8-diaminononanoate: step 1/2.</text>
</comment>
<feature type="active site" evidence="8">
    <location>
        <position position="37"/>
    </location>
</feature>
<comment type="subunit">
    <text evidence="8">Homodimer.</text>
</comment>
<feature type="binding site" evidence="8">
    <location>
        <position position="213"/>
    </location>
    <ligand>
        <name>ATP</name>
        <dbReference type="ChEBI" id="CHEBI:30616"/>
    </ligand>
</feature>
<proteinExistence type="inferred from homology"/>
<comment type="catalytic activity">
    <reaction evidence="8">
        <text>(7R,8S)-7,8-diammoniononanoate + CO2 + ATP = (4R,5S)-dethiobiotin + ADP + phosphate + 3 H(+)</text>
        <dbReference type="Rhea" id="RHEA:15805"/>
        <dbReference type="ChEBI" id="CHEBI:15378"/>
        <dbReference type="ChEBI" id="CHEBI:16526"/>
        <dbReference type="ChEBI" id="CHEBI:30616"/>
        <dbReference type="ChEBI" id="CHEBI:43474"/>
        <dbReference type="ChEBI" id="CHEBI:149469"/>
        <dbReference type="ChEBI" id="CHEBI:149473"/>
        <dbReference type="ChEBI" id="CHEBI:456216"/>
        <dbReference type="EC" id="6.3.3.3"/>
    </reaction>
</comment>
<reference evidence="9 10" key="1">
    <citation type="submission" date="2023-09" db="EMBL/GenBank/DDBJ databases">
        <authorList>
            <person name="Rey-Velasco X."/>
        </authorList>
    </citation>
    <scope>NUCLEOTIDE SEQUENCE [LARGE SCALE GENOMIC DNA]</scope>
    <source>
        <strain evidence="9 10">W409</strain>
    </source>
</reference>
<dbReference type="FunFam" id="3.40.50.300:FF:000292">
    <property type="entry name" value="ATP-dependent dethiobiotin synthetase BioD"/>
    <property type="match status" value="1"/>
</dbReference>
<dbReference type="Gene3D" id="3.40.50.300">
    <property type="entry name" value="P-loop containing nucleotide triphosphate hydrolases"/>
    <property type="match status" value="1"/>
</dbReference>
<dbReference type="AlphaFoldDB" id="A0AAW8QVL7"/>
<evidence type="ECO:0000256" key="1">
    <source>
        <dbReference type="ARBA" id="ARBA00022490"/>
    </source>
</evidence>
<comment type="caution">
    <text evidence="8">Lacks conserved residue(s) required for the propagation of feature annotation.</text>
</comment>
<dbReference type="GO" id="GO:0004141">
    <property type="term" value="F:dethiobiotin synthase activity"/>
    <property type="evidence" value="ECO:0007669"/>
    <property type="project" value="UniProtKB-UniRule"/>
</dbReference>
<dbReference type="GO" id="GO:0009102">
    <property type="term" value="P:biotin biosynthetic process"/>
    <property type="evidence" value="ECO:0007669"/>
    <property type="project" value="UniProtKB-UniRule"/>
</dbReference>
<evidence type="ECO:0000256" key="2">
    <source>
        <dbReference type="ARBA" id="ARBA00022598"/>
    </source>
</evidence>
<dbReference type="PIRSF" id="PIRSF006755">
    <property type="entry name" value="DTB_synth"/>
    <property type="match status" value="1"/>
</dbReference>
<evidence type="ECO:0000256" key="6">
    <source>
        <dbReference type="ARBA" id="ARBA00022840"/>
    </source>
</evidence>
<comment type="similarity">
    <text evidence="8">Belongs to the dethiobiotin synthetase family.</text>
</comment>
<dbReference type="SUPFAM" id="SSF52540">
    <property type="entry name" value="P-loop containing nucleoside triphosphate hydrolases"/>
    <property type="match status" value="1"/>
</dbReference>